<dbReference type="RefSeq" id="WP_108687562.1">
    <property type="nucleotide sequence ID" value="NZ_QCYK01000002.1"/>
</dbReference>
<feature type="transmembrane region" description="Helical" evidence="6">
    <location>
        <begin position="158"/>
        <end position="176"/>
    </location>
</feature>
<feature type="transmembrane region" description="Helical" evidence="6">
    <location>
        <begin position="222"/>
        <end position="240"/>
    </location>
</feature>
<evidence type="ECO:0000313" key="8">
    <source>
        <dbReference type="Proteomes" id="UP000244450"/>
    </source>
</evidence>
<evidence type="ECO:0000256" key="6">
    <source>
        <dbReference type="SAM" id="Phobius"/>
    </source>
</evidence>
<feature type="transmembrane region" description="Helical" evidence="6">
    <location>
        <begin position="304"/>
        <end position="323"/>
    </location>
</feature>
<dbReference type="InterPro" id="IPR050833">
    <property type="entry name" value="Poly_Biosynth_Transport"/>
</dbReference>
<feature type="transmembrane region" description="Helical" evidence="6">
    <location>
        <begin position="369"/>
        <end position="390"/>
    </location>
</feature>
<evidence type="ECO:0000256" key="3">
    <source>
        <dbReference type="ARBA" id="ARBA00022692"/>
    </source>
</evidence>
<keyword evidence="4 6" id="KW-1133">Transmembrane helix</keyword>
<dbReference type="Proteomes" id="UP000244450">
    <property type="component" value="Unassembled WGS sequence"/>
</dbReference>
<comment type="subcellular location">
    <subcellularLocation>
        <location evidence="1">Cell membrane</location>
        <topology evidence="1">Multi-pass membrane protein</topology>
    </subcellularLocation>
</comment>
<keyword evidence="3 6" id="KW-0812">Transmembrane</keyword>
<feature type="transmembrane region" description="Helical" evidence="6">
    <location>
        <begin position="396"/>
        <end position="417"/>
    </location>
</feature>
<evidence type="ECO:0000256" key="1">
    <source>
        <dbReference type="ARBA" id="ARBA00004651"/>
    </source>
</evidence>
<feature type="transmembrane region" description="Helical" evidence="6">
    <location>
        <begin position="429"/>
        <end position="449"/>
    </location>
</feature>
<proteinExistence type="predicted"/>
<dbReference type="OrthoDB" id="88014at2"/>
<feature type="transmembrane region" description="Helical" evidence="6">
    <location>
        <begin position="246"/>
        <end position="266"/>
    </location>
</feature>
<evidence type="ECO:0000256" key="2">
    <source>
        <dbReference type="ARBA" id="ARBA00022475"/>
    </source>
</evidence>
<dbReference type="PANTHER" id="PTHR30250:SF11">
    <property type="entry name" value="O-ANTIGEN TRANSPORTER-RELATED"/>
    <property type="match status" value="1"/>
</dbReference>
<dbReference type="GO" id="GO:0005886">
    <property type="term" value="C:plasma membrane"/>
    <property type="evidence" value="ECO:0007669"/>
    <property type="project" value="UniProtKB-SubCell"/>
</dbReference>
<feature type="transmembrane region" description="Helical" evidence="6">
    <location>
        <begin position="119"/>
        <end position="137"/>
    </location>
</feature>
<organism evidence="7 8">
    <name type="scientific">Chitinophaga parva</name>
    <dbReference type="NCBI Taxonomy" id="2169414"/>
    <lineage>
        <taxon>Bacteria</taxon>
        <taxon>Pseudomonadati</taxon>
        <taxon>Bacteroidota</taxon>
        <taxon>Chitinophagia</taxon>
        <taxon>Chitinophagales</taxon>
        <taxon>Chitinophagaceae</taxon>
        <taxon>Chitinophaga</taxon>
    </lineage>
</organism>
<keyword evidence="2" id="KW-1003">Cell membrane</keyword>
<sequence length="500" mass="57209">MGIIRKQSITSTLFIYIGFAIGAINTLLFTGKYFTEAQYGLTRELFDLSTTFFALSNLGGISILYRFYPYYRDRLPLQERDLFTKMLMLSLSGYIVIGILAYVFQGFIGQYFIVNSPLLVHYLYTVYPMTLFYLLFSMLEAQAWNHFSSIAANFFKELGLRLLTTVLIALYIFKWIDFNQFIIAYSFLYGIIFLGLLFYLYRKGQISLTFKTSKITRRMYKKMMPFASFVFFASLFTMLARNFDGFIISSVLSLTQTGIFNFANYLTSLMEGPQRGLVSVSVVVIAQAWKDKDMERIASIYRKTALNMLLFAGFLFGLVLLNLHAAFEVFHIKASFLQGEMVLVFLGLTKMVELGTGVNAQIIATSRYWRVDFISTVSLLLMLIPLNYILIRHFGITGSAMATLIAYFFFNLVRYIFIWVKFDMQPFTWRNGAVLVILAVNFFIVRLLVDVSNPLLDIACKSALFTGLNAAVLLSLHISEDANKLWSMGLEKVKAIISRS</sequence>
<protein>
    <submittedName>
        <fullName evidence="7">Polysaccharide biosynthesis protein</fullName>
    </submittedName>
</protein>
<feature type="transmembrane region" description="Helical" evidence="6">
    <location>
        <begin position="12"/>
        <end position="30"/>
    </location>
</feature>
<accession>A0A2T7BHK3</accession>
<comment type="caution">
    <text evidence="7">The sequence shown here is derived from an EMBL/GenBank/DDBJ whole genome shotgun (WGS) entry which is preliminary data.</text>
</comment>
<dbReference type="EMBL" id="QCYK01000002">
    <property type="protein sequence ID" value="PUZ25723.1"/>
    <property type="molecule type" value="Genomic_DNA"/>
</dbReference>
<feature type="transmembrane region" description="Helical" evidence="6">
    <location>
        <begin position="89"/>
        <end position="113"/>
    </location>
</feature>
<reference evidence="7 8" key="1">
    <citation type="submission" date="2018-04" db="EMBL/GenBank/DDBJ databases">
        <title>Chitinophaga fuyangensis sp. nov., isolated from soil in a chemical factory.</title>
        <authorList>
            <person name="Chen K."/>
        </authorList>
    </citation>
    <scope>NUCLEOTIDE SEQUENCE [LARGE SCALE GENOMIC DNA]</scope>
    <source>
        <strain evidence="7 8">LY-1</strain>
    </source>
</reference>
<name>A0A2T7BHK3_9BACT</name>
<keyword evidence="8" id="KW-1185">Reference proteome</keyword>
<evidence type="ECO:0000313" key="7">
    <source>
        <dbReference type="EMBL" id="PUZ25723.1"/>
    </source>
</evidence>
<feature type="transmembrane region" description="Helical" evidence="6">
    <location>
        <begin position="182"/>
        <end position="201"/>
    </location>
</feature>
<evidence type="ECO:0000256" key="5">
    <source>
        <dbReference type="ARBA" id="ARBA00023136"/>
    </source>
</evidence>
<gene>
    <name evidence="7" type="ORF">DCC81_15770</name>
</gene>
<evidence type="ECO:0000256" key="4">
    <source>
        <dbReference type="ARBA" id="ARBA00022989"/>
    </source>
</evidence>
<feature type="transmembrane region" description="Helical" evidence="6">
    <location>
        <begin position="50"/>
        <end position="68"/>
    </location>
</feature>
<dbReference type="PANTHER" id="PTHR30250">
    <property type="entry name" value="PST FAMILY PREDICTED COLANIC ACID TRANSPORTER"/>
    <property type="match status" value="1"/>
</dbReference>
<dbReference type="AlphaFoldDB" id="A0A2T7BHK3"/>
<keyword evidence="5 6" id="KW-0472">Membrane</keyword>